<dbReference type="Proteomes" id="UP001057402">
    <property type="component" value="Chromosome 12"/>
</dbReference>
<accession>A0ACB9KZL7</accession>
<keyword evidence="2" id="KW-1185">Reference proteome</keyword>
<name>A0ACB9KZL7_9MYRT</name>
<dbReference type="EMBL" id="CM042891">
    <property type="protein sequence ID" value="KAI4302113.1"/>
    <property type="molecule type" value="Genomic_DNA"/>
</dbReference>
<comment type="caution">
    <text evidence="1">The sequence shown here is derived from an EMBL/GenBank/DDBJ whole genome shotgun (WGS) entry which is preliminary data.</text>
</comment>
<sequence length="245" mass="27019">MATAIAMENRPKLGDIEMLDADVENVGSSIGEKERMCWGCGLRLLRPSNAHVLVYGQFARLAACRHAGTQPDIQWGSYPLVGKGDLEDFTFCSSCSKPKSPRTHHCRSCGMCILDMDHHCPFIGNCVGAANHRPFIAFLISTIVSTIYVAVMCGYVGMHTWPGLRLLNGVALRNASAIQIGLVVLLWQQLSFIYGGQTYLSSLSSNGGDGTKESDCRNILRFFGCPNAFSRYLSVLRISRKRHKR</sequence>
<evidence type="ECO:0000313" key="1">
    <source>
        <dbReference type="EMBL" id="KAI4302113.1"/>
    </source>
</evidence>
<proteinExistence type="predicted"/>
<organism evidence="1 2">
    <name type="scientific">Melastoma candidum</name>
    <dbReference type="NCBI Taxonomy" id="119954"/>
    <lineage>
        <taxon>Eukaryota</taxon>
        <taxon>Viridiplantae</taxon>
        <taxon>Streptophyta</taxon>
        <taxon>Embryophyta</taxon>
        <taxon>Tracheophyta</taxon>
        <taxon>Spermatophyta</taxon>
        <taxon>Magnoliopsida</taxon>
        <taxon>eudicotyledons</taxon>
        <taxon>Gunneridae</taxon>
        <taxon>Pentapetalae</taxon>
        <taxon>rosids</taxon>
        <taxon>malvids</taxon>
        <taxon>Myrtales</taxon>
        <taxon>Melastomataceae</taxon>
        <taxon>Melastomatoideae</taxon>
        <taxon>Melastomateae</taxon>
        <taxon>Melastoma</taxon>
    </lineage>
</organism>
<reference evidence="2" key="1">
    <citation type="journal article" date="2023" name="Front. Plant Sci.">
        <title>Chromosomal-level genome assembly of Melastoma candidum provides insights into trichome evolution.</title>
        <authorList>
            <person name="Zhong Y."/>
            <person name="Wu W."/>
            <person name="Sun C."/>
            <person name="Zou P."/>
            <person name="Liu Y."/>
            <person name="Dai S."/>
            <person name="Zhou R."/>
        </authorList>
    </citation>
    <scope>NUCLEOTIDE SEQUENCE [LARGE SCALE GENOMIC DNA]</scope>
</reference>
<evidence type="ECO:0000313" key="2">
    <source>
        <dbReference type="Proteomes" id="UP001057402"/>
    </source>
</evidence>
<gene>
    <name evidence="1" type="ORF">MLD38_037899</name>
</gene>
<protein>
    <submittedName>
        <fullName evidence="1">Uncharacterized protein</fullName>
    </submittedName>
</protein>